<dbReference type="KEGG" id="ahk:NCTC10172_00739"/>
<keyword evidence="2" id="KW-0813">Transport</keyword>
<evidence type="ECO:0000256" key="4">
    <source>
        <dbReference type="ARBA" id="ARBA00022840"/>
    </source>
</evidence>
<evidence type="ECO:0000256" key="3">
    <source>
        <dbReference type="ARBA" id="ARBA00022741"/>
    </source>
</evidence>
<evidence type="ECO:0000256" key="1">
    <source>
        <dbReference type="ARBA" id="ARBA00005417"/>
    </source>
</evidence>
<dbReference type="Proteomes" id="UP000290909">
    <property type="component" value="Chromosome"/>
</dbReference>
<dbReference type="InterPro" id="IPR017871">
    <property type="entry name" value="ABC_transporter-like_CS"/>
</dbReference>
<dbReference type="CDD" id="cd03224">
    <property type="entry name" value="ABC_TM1139_LivF_branched"/>
    <property type="match status" value="1"/>
</dbReference>
<evidence type="ECO:0000256" key="5">
    <source>
        <dbReference type="ARBA" id="ARBA00022970"/>
    </source>
</evidence>
<dbReference type="Pfam" id="PF00005">
    <property type="entry name" value="ABC_tran"/>
    <property type="match status" value="1"/>
</dbReference>
<dbReference type="GO" id="GO:0015807">
    <property type="term" value="P:L-amino acid transport"/>
    <property type="evidence" value="ECO:0007669"/>
    <property type="project" value="TreeGrafter"/>
</dbReference>
<dbReference type="PANTHER" id="PTHR43820:SF4">
    <property type="entry name" value="HIGH-AFFINITY BRANCHED-CHAIN AMINO ACID TRANSPORT ATP-BINDING PROTEIN LIVF"/>
    <property type="match status" value="1"/>
</dbReference>
<dbReference type="InterPro" id="IPR027417">
    <property type="entry name" value="P-loop_NTPase"/>
</dbReference>
<dbReference type="PROSITE" id="PS00211">
    <property type="entry name" value="ABC_TRANSPORTER_1"/>
    <property type="match status" value="1"/>
</dbReference>
<evidence type="ECO:0000256" key="2">
    <source>
        <dbReference type="ARBA" id="ARBA00022448"/>
    </source>
</evidence>
<dbReference type="PANTHER" id="PTHR43820">
    <property type="entry name" value="HIGH-AFFINITY BRANCHED-CHAIN AMINO ACID TRANSPORT ATP-BINDING PROTEIN LIVF"/>
    <property type="match status" value="1"/>
</dbReference>
<dbReference type="GO" id="GO:0005524">
    <property type="term" value="F:ATP binding"/>
    <property type="evidence" value="ECO:0007669"/>
    <property type="project" value="UniProtKB-KW"/>
</dbReference>
<dbReference type="STRING" id="1408416.GCA_000702765_00063"/>
<organism evidence="7 8">
    <name type="scientific">Acholeplasma hippikon</name>
    <dbReference type="NCBI Taxonomy" id="264636"/>
    <lineage>
        <taxon>Bacteria</taxon>
        <taxon>Bacillati</taxon>
        <taxon>Mycoplasmatota</taxon>
        <taxon>Mollicutes</taxon>
        <taxon>Acholeplasmatales</taxon>
        <taxon>Acholeplasmataceae</taxon>
        <taxon>Acholeplasma</taxon>
    </lineage>
</organism>
<dbReference type="GO" id="GO:0016887">
    <property type="term" value="F:ATP hydrolysis activity"/>
    <property type="evidence" value="ECO:0007669"/>
    <property type="project" value="InterPro"/>
</dbReference>
<evidence type="ECO:0000313" key="7">
    <source>
        <dbReference type="EMBL" id="VEU82719.1"/>
    </source>
</evidence>
<name>A0A449BJU3_9MOLU</name>
<gene>
    <name evidence="7" type="primary">livF</name>
    <name evidence="7" type="ORF">NCTC10172_00739</name>
</gene>
<dbReference type="SUPFAM" id="SSF52540">
    <property type="entry name" value="P-loop containing nucleoside triphosphate hydrolases"/>
    <property type="match status" value="1"/>
</dbReference>
<dbReference type="InterPro" id="IPR052156">
    <property type="entry name" value="BCAA_Transport_ATP-bd_LivF"/>
</dbReference>
<dbReference type="EMBL" id="LR215050">
    <property type="protein sequence ID" value="VEU82719.1"/>
    <property type="molecule type" value="Genomic_DNA"/>
</dbReference>
<accession>A0A449BJU3</accession>
<dbReference type="SMART" id="SM00382">
    <property type="entry name" value="AAA"/>
    <property type="match status" value="1"/>
</dbReference>
<proteinExistence type="inferred from homology"/>
<protein>
    <submittedName>
        <fullName evidence="7">ABC transporter ATP-binding protein</fullName>
    </submittedName>
</protein>
<feature type="domain" description="ABC transporter" evidence="6">
    <location>
        <begin position="5"/>
        <end position="247"/>
    </location>
</feature>
<reference evidence="7 8" key="1">
    <citation type="submission" date="2019-01" db="EMBL/GenBank/DDBJ databases">
        <authorList>
            <consortium name="Pathogen Informatics"/>
        </authorList>
    </citation>
    <scope>NUCLEOTIDE SEQUENCE [LARGE SCALE GENOMIC DNA]</scope>
    <source>
        <strain evidence="7 8">NCTC10172</strain>
    </source>
</reference>
<dbReference type="InterPro" id="IPR003593">
    <property type="entry name" value="AAA+_ATPase"/>
</dbReference>
<keyword evidence="8" id="KW-1185">Reference proteome</keyword>
<evidence type="ECO:0000259" key="6">
    <source>
        <dbReference type="PROSITE" id="PS50893"/>
    </source>
</evidence>
<keyword evidence="3" id="KW-0547">Nucleotide-binding</keyword>
<dbReference type="GO" id="GO:0015658">
    <property type="term" value="F:branched-chain amino acid transmembrane transporter activity"/>
    <property type="evidence" value="ECO:0007669"/>
    <property type="project" value="TreeGrafter"/>
</dbReference>
<keyword evidence="5" id="KW-0029">Amino-acid transport</keyword>
<dbReference type="PROSITE" id="PS50893">
    <property type="entry name" value="ABC_TRANSPORTER_2"/>
    <property type="match status" value="1"/>
</dbReference>
<keyword evidence="4 7" id="KW-0067">ATP-binding</keyword>
<dbReference type="Gene3D" id="3.40.50.300">
    <property type="entry name" value="P-loop containing nucleotide triphosphate hydrolases"/>
    <property type="match status" value="1"/>
</dbReference>
<evidence type="ECO:0000313" key="8">
    <source>
        <dbReference type="Proteomes" id="UP000290909"/>
    </source>
</evidence>
<dbReference type="AlphaFoldDB" id="A0A449BJU3"/>
<dbReference type="InterPro" id="IPR003439">
    <property type="entry name" value="ABC_transporter-like_ATP-bd"/>
</dbReference>
<comment type="similarity">
    <text evidence="1">Belongs to the ABC transporter superfamily.</text>
</comment>
<sequence length="247" mass="26921">MNNILEIKNLEIDYGIVKAVKGINIEVPRGSIVALLGANGAGKTSTIRSISGMTKVKAGEILFNGENIANLPPYKIVQKGIMQSPEGRLILQGLTVEENLLVGAYSIKSCVIDGEKISRNQRIKKTLREVYNYFPILEKRKKQQAATLSGGEQQMLAIGRALMAEPEILLLDEPSLGLAPLVIKDIFSIIKKIKEDGKTILIVEQNARQTLKIVDYAYVLEVGKIKTSGTASDLLSNDELVNAYLGG</sequence>